<gene>
    <name evidence="2" type="ORF">SAMN05216226_110149</name>
</gene>
<feature type="compositionally biased region" description="Acidic residues" evidence="1">
    <location>
        <begin position="23"/>
        <end position="35"/>
    </location>
</feature>
<accession>A0A1G8X816</accession>
<keyword evidence="3" id="KW-1185">Reference proteome</keyword>
<protein>
    <submittedName>
        <fullName evidence="2">Uncharacterized protein</fullName>
    </submittedName>
</protein>
<name>A0A1G8X816_9EURY</name>
<reference evidence="2 3" key="1">
    <citation type="submission" date="2016-10" db="EMBL/GenBank/DDBJ databases">
        <authorList>
            <person name="de Groot N.N."/>
        </authorList>
    </citation>
    <scope>NUCLEOTIDE SEQUENCE [LARGE SCALE GENOMIC DNA]</scope>
    <source>
        <strain evidence="2 3">IBRC-M10015</strain>
    </source>
</reference>
<evidence type="ECO:0000256" key="1">
    <source>
        <dbReference type="SAM" id="MobiDB-lite"/>
    </source>
</evidence>
<dbReference type="EMBL" id="FNFC01000010">
    <property type="protein sequence ID" value="SDJ86527.1"/>
    <property type="molecule type" value="Genomic_DNA"/>
</dbReference>
<sequence length="101" mass="11216">MSTDNSLQQSLHDSFQTIRQEGTDESDDNDSEEDPAEKHGPLSPAHLRKLDAGITKPPCPHCGNTEFNTETPGDEGRGLAHEHIMCVRDDCSYTYITEKSQ</sequence>
<feature type="compositionally biased region" description="Polar residues" evidence="1">
    <location>
        <begin position="1"/>
        <end position="20"/>
    </location>
</feature>
<evidence type="ECO:0000313" key="2">
    <source>
        <dbReference type="EMBL" id="SDJ86527.1"/>
    </source>
</evidence>
<dbReference type="RefSeq" id="WP_092703158.1">
    <property type="nucleotide sequence ID" value="NZ_FNFC01000010.1"/>
</dbReference>
<organism evidence="2 3">
    <name type="scientific">Halovenus aranensis</name>
    <dbReference type="NCBI Taxonomy" id="890420"/>
    <lineage>
        <taxon>Archaea</taxon>
        <taxon>Methanobacteriati</taxon>
        <taxon>Methanobacteriota</taxon>
        <taxon>Stenosarchaea group</taxon>
        <taxon>Halobacteria</taxon>
        <taxon>Halobacteriales</taxon>
        <taxon>Haloarculaceae</taxon>
        <taxon>Halovenus</taxon>
    </lineage>
</organism>
<dbReference type="Proteomes" id="UP000198856">
    <property type="component" value="Unassembled WGS sequence"/>
</dbReference>
<dbReference type="AlphaFoldDB" id="A0A1G8X816"/>
<evidence type="ECO:0000313" key="3">
    <source>
        <dbReference type="Proteomes" id="UP000198856"/>
    </source>
</evidence>
<proteinExistence type="predicted"/>
<feature type="region of interest" description="Disordered" evidence="1">
    <location>
        <begin position="1"/>
        <end position="57"/>
    </location>
</feature>